<feature type="compositionally biased region" description="Basic and acidic residues" evidence="1">
    <location>
        <begin position="119"/>
        <end position="144"/>
    </location>
</feature>
<reference evidence="2" key="1">
    <citation type="journal article" date="2012" name="Proc. Natl. Acad. Sci. U.S.A.">
        <title>Antigenic diversity is generated by distinct evolutionary mechanisms in African trypanosome species.</title>
        <authorList>
            <person name="Jackson A.P."/>
            <person name="Berry A."/>
            <person name="Aslett M."/>
            <person name="Allison H.C."/>
            <person name="Burton P."/>
            <person name="Vavrova-Anderson J."/>
            <person name="Brown R."/>
            <person name="Browne H."/>
            <person name="Corton N."/>
            <person name="Hauser H."/>
            <person name="Gamble J."/>
            <person name="Gilderthorp R."/>
            <person name="Marcello L."/>
            <person name="McQuillan J."/>
            <person name="Otto T.D."/>
            <person name="Quail M.A."/>
            <person name="Sanders M.J."/>
            <person name="van Tonder A."/>
            <person name="Ginger M.L."/>
            <person name="Field M.C."/>
            <person name="Barry J.D."/>
            <person name="Hertz-Fowler C."/>
            <person name="Berriman M."/>
        </authorList>
    </citation>
    <scope>NUCLEOTIDE SEQUENCE</scope>
    <source>
        <strain evidence="2">IL3000</strain>
    </source>
</reference>
<evidence type="ECO:0000313" key="2">
    <source>
        <dbReference type="EMBL" id="CCC94215.1"/>
    </source>
</evidence>
<protein>
    <submittedName>
        <fullName evidence="2">Uncharacterized protein TCIL3000_10_9930</fullName>
    </submittedName>
</protein>
<dbReference type="VEuPathDB" id="TriTrypDB:TcIL3000_10_9930"/>
<dbReference type="EMBL" id="HE575323">
    <property type="protein sequence ID" value="CCC94215.1"/>
    <property type="molecule type" value="Genomic_DNA"/>
</dbReference>
<accession>G0UXU8</accession>
<feature type="region of interest" description="Disordered" evidence="1">
    <location>
        <begin position="94"/>
        <end position="144"/>
    </location>
</feature>
<name>G0UXU8_TRYCI</name>
<sequence>MLTRRAAALLCQNDEGACNQDTPLLPRRRKTTPIPASTCASQKVEAKVKAEEMALPYIPLPDSLWSLRHRFPSISKTVLMQCVRCHRWVAQPVVTVPPMDASDDGERSGTEANLLSVKQRSDNLVEKSSDDENAKDEWRSPRLQ</sequence>
<feature type="non-terminal residue" evidence="2">
    <location>
        <position position="144"/>
    </location>
</feature>
<organism evidence="2">
    <name type="scientific">Trypanosoma congolense (strain IL3000)</name>
    <dbReference type="NCBI Taxonomy" id="1068625"/>
    <lineage>
        <taxon>Eukaryota</taxon>
        <taxon>Discoba</taxon>
        <taxon>Euglenozoa</taxon>
        <taxon>Kinetoplastea</taxon>
        <taxon>Metakinetoplastina</taxon>
        <taxon>Trypanosomatida</taxon>
        <taxon>Trypanosomatidae</taxon>
        <taxon>Trypanosoma</taxon>
        <taxon>Nannomonas</taxon>
    </lineage>
</organism>
<proteinExistence type="predicted"/>
<evidence type="ECO:0000256" key="1">
    <source>
        <dbReference type="SAM" id="MobiDB-lite"/>
    </source>
</evidence>
<gene>
    <name evidence="2" type="ORF">TCIL3000_10_9930</name>
</gene>
<dbReference type="AlphaFoldDB" id="G0UXU8"/>